<organism evidence="2 3">
    <name type="scientific">Penicillium desertorum</name>
    <dbReference type="NCBI Taxonomy" id="1303715"/>
    <lineage>
        <taxon>Eukaryota</taxon>
        <taxon>Fungi</taxon>
        <taxon>Dikarya</taxon>
        <taxon>Ascomycota</taxon>
        <taxon>Pezizomycotina</taxon>
        <taxon>Eurotiomycetes</taxon>
        <taxon>Eurotiomycetidae</taxon>
        <taxon>Eurotiales</taxon>
        <taxon>Aspergillaceae</taxon>
        <taxon>Penicillium</taxon>
    </lineage>
</organism>
<comment type="caution">
    <text evidence="2">The sequence shown here is derived from an EMBL/GenBank/DDBJ whole genome shotgun (WGS) entry which is preliminary data.</text>
</comment>
<evidence type="ECO:0000256" key="1">
    <source>
        <dbReference type="SAM" id="MobiDB-lite"/>
    </source>
</evidence>
<proteinExistence type="predicted"/>
<name>A0A9X0BHK3_9EURO</name>
<reference evidence="2" key="2">
    <citation type="journal article" date="2023" name="IMA Fungus">
        <title>Comparative genomic study of the Penicillium genus elucidates a diverse pangenome and 15 lateral gene transfer events.</title>
        <authorList>
            <person name="Petersen C."/>
            <person name="Sorensen T."/>
            <person name="Nielsen M.R."/>
            <person name="Sondergaard T.E."/>
            <person name="Sorensen J.L."/>
            <person name="Fitzpatrick D.A."/>
            <person name="Frisvad J.C."/>
            <person name="Nielsen K.L."/>
        </authorList>
    </citation>
    <scope>NUCLEOTIDE SEQUENCE</scope>
    <source>
        <strain evidence="2">IBT 17660</strain>
    </source>
</reference>
<dbReference type="Pfam" id="PF11917">
    <property type="entry name" value="DUF3435"/>
    <property type="match status" value="1"/>
</dbReference>
<evidence type="ECO:0000313" key="3">
    <source>
        <dbReference type="Proteomes" id="UP001147760"/>
    </source>
</evidence>
<protein>
    <submittedName>
        <fullName evidence="2">Uncharacterized protein</fullName>
    </submittedName>
</protein>
<keyword evidence="3" id="KW-1185">Reference proteome</keyword>
<evidence type="ECO:0000313" key="2">
    <source>
        <dbReference type="EMBL" id="KAJ5462246.1"/>
    </source>
</evidence>
<dbReference type="Proteomes" id="UP001147760">
    <property type="component" value="Unassembled WGS sequence"/>
</dbReference>
<accession>A0A9X0BHK3</accession>
<feature type="region of interest" description="Disordered" evidence="1">
    <location>
        <begin position="1"/>
        <end position="28"/>
    </location>
</feature>
<dbReference type="AlphaFoldDB" id="A0A9X0BHK3"/>
<reference evidence="2" key="1">
    <citation type="submission" date="2022-12" db="EMBL/GenBank/DDBJ databases">
        <authorList>
            <person name="Petersen C."/>
        </authorList>
    </citation>
    <scope>NUCLEOTIDE SEQUENCE</scope>
    <source>
        <strain evidence="2">IBT 17660</strain>
    </source>
</reference>
<dbReference type="InterPro" id="IPR021842">
    <property type="entry name" value="DUF3435"/>
</dbReference>
<gene>
    <name evidence="2" type="ORF">N7530_010451</name>
</gene>
<feature type="compositionally biased region" description="Low complexity" evidence="1">
    <location>
        <begin position="1"/>
        <end position="21"/>
    </location>
</feature>
<dbReference type="EMBL" id="JAPWDO010000007">
    <property type="protein sequence ID" value="KAJ5462246.1"/>
    <property type="molecule type" value="Genomic_DNA"/>
</dbReference>
<feature type="non-terminal residue" evidence="2">
    <location>
        <position position="1"/>
    </location>
</feature>
<sequence length="312" mass="36233">GSISDVIDLSSTTDSDTSGVSFRPNFNTTDNSDSREALNLTELITPESAYLPDNCSRPLTYLNRSIRCLADTSTLPNFSDNPNNDIDKDIINVLLNYRRAFGNLSINSTSIYKNGIELPLKREVEGYYIFYKINNIINGRESNKSLIRAITRISRWIDKRRPRYLTLDRLERALRRKLSGATINNEETKKRRSGKEETLLWLRSPDTIVFLKVGYYLKTILRRLRSLADIFNIIVTPNFLYIAVRRNIANISRLYVTFERSTYRIEGVIYMTKIYYIRYIFVGIQKRFIALALNGITTPKKIRDQTLIPINW</sequence>